<protein>
    <submittedName>
        <fullName evidence="1">Uncharacterized protein</fullName>
    </submittedName>
</protein>
<gene>
    <name evidence="1" type="ORF">EW146_g8226</name>
</gene>
<keyword evidence="2" id="KW-1185">Reference proteome</keyword>
<evidence type="ECO:0000313" key="1">
    <source>
        <dbReference type="EMBL" id="THH10902.1"/>
    </source>
</evidence>
<proteinExistence type="predicted"/>
<name>A0A4S4LG55_9AGAM</name>
<sequence length="206" mass="23296">MALYLRKFVAVNRLIITDRMCPSIRAKKRQSARGASLAPRHRRLANRMVIGWAIAVDKYTVYTIQDDTKVSGPIYIATKSASFSCPLPPYLRLRARLLLSPSFLRGLPVGLPQMALHYQLPAVRRVPEQRHHEYGRRWRATGVPRAAPASLWHDAAEPETREPHYELRATPAMFETGTSHLLSVAAKLTVSTGFDKVCYKSAKYNQ</sequence>
<dbReference type="Proteomes" id="UP000310158">
    <property type="component" value="Unassembled WGS sequence"/>
</dbReference>
<accession>A0A4S4LG55</accession>
<evidence type="ECO:0000313" key="2">
    <source>
        <dbReference type="Proteomes" id="UP000310158"/>
    </source>
</evidence>
<dbReference type="OrthoDB" id="5405745at2759"/>
<comment type="caution">
    <text evidence="1">The sequence shown here is derived from an EMBL/GenBank/DDBJ whole genome shotgun (WGS) entry which is preliminary data.</text>
</comment>
<dbReference type="AlphaFoldDB" id="A0A4S4LG55"/>
<dbReference type="EMBL" id="SGPL01000543">
    <property type="protein sequence ID" value="THH10902.1"/>
    <property type="molecule type" value="Genomic_DNA"/>
</dbReference>
<organism evidence="1 2">
    <name type="scientific">Bondarzewia mesenterica</name>
    <dbReference type="NCBI Taxonomy" id="1095465"/>
    <lineage>
        <taxon>Eukaryota</taxon>
        <taxon>Fungi</taxon>
        <taxon>Dikarya</taxon>
        <taxon>Basidiomycota</taxon>
        <taxon>Agaricomycotina</taxon>
        <taxon>Agaricomycetes</taxon>
        <taxon>Russulales</taxon>
        <taxon>Bondarzewiaceae</taxon>
        <taxon>Bondarzewia</taxon>
    </lineage>
</organism>
<reference evidence="1 2" key="1">
    <citation type="submission" date="2019-02" db="EMBL/GenBank/DDBJ databases">
        <title>Genome sequencing of the rare red list fungi Bondarzewia mesenterica.</title>
        <authorList>
            <person name="Buettner E."/>
            <person name="Kellner H."/>
        </authorList>
    </citation>
    <scope>NUCLEOTIDE SEQUENCE [LARGE SCALE GENOMIC DNA]</scope>
    <source>
        <strain evidence="1 2">DSM 108281</strain>
    </source>
</reference>